<evidence type="ECO:0000313" key="3">
    <source>
        <dbReference type="EMBL" id="WGX75478.1"/>
    </source>
</evidence>
<keyword evidence="4" id="KW-1185">Reference proteome</keyword>
<evidence type="ECO:0000256" key="1">
    <source>
        <dbReference type="ARBA" id="ARBA00022603"/>
    </source>
</evidence>
<evidence type="ECO:0000256" key="2">
    <source>
        <dbReference type="ARBA" id="ARBA00022679"/>
    </source>
</evidence>
<dbReference type="EMBL" id="CP124685">
    <property type="protein sequence ID" value="WGX75478.1"/>
    <property type="molecule type" value="Genomic_DNA"/>
</dbReference>
<keyword evidence="1 3" id="KW-0489">Methyltransferase</keyword>
<name>A0ABY8R2F7_PARBF</name>
<dbReference type="Pfam" id="PF00145">
    <property type="entry name" value="DNA_methylase"/>
    <property type="match status" value="1"/>
</dbReference>
<protein>
    <submittedName>
        <fullName evidence="3">DNA cytosine methyltransferase</fullName>
    </submittedName>
</protein>
<reference evidence="3 4" key="1">
    <citation type="submission" date="2023-04" db="EMBL/GenBank/DDBJ databases">
        <title>Bacteria Genome Submission.</title>
        <authorList>
            <person name="Isaac P."/>
        </authorList>
    </citation>
    <scope>NUCLEOTIDE SEQUENCE [LARGE SCALE GENOMIC DNA]</scope>
    <source>
        <strain evidence="3 4">SampleS7P1</strain>
    </source>
</reference>
<organism evidence="3 4">
    <name type="scientific">Paraclostridium bifermentans</name>
    <name type="common">Clostridium bifermentans</name>
    <dbReference type="NCBI Taxonomy" id="1490"/>
    <lineage>
        <taxon>Bacteria</taxon>
        <taxon>Bacillati</taxon>
        <taxon>Bacillota</taxon>
        <taxon>Clostridia</taxon>
        <taxon>Peptostreptococcales</taxon>
        <taxon>Peptostreptococcaceae</taxon>
        <taxon>Paraclostridium</taxon>
    </lineage>
</organism>
<gene>
    <name evidence="3" type="ORF">QJS64_16060</name>
</gene>
<evidence type="ECO:0000313" key="4">
    <source>
        <dbReference type="Proteomes" id="UP001239169"/>
    </source>
</evidence>
<dbReference type="Proteomes" id="UP001239169">
    <property type="component" value="Chromosome"/>
</dbReference>
<proteinExistence type="predicted"/>
<accession>A0ABY8R2F7</accession>
<dbReference type="InterPro" id="IPR001525">
    <property type="entry name" value="C5_MeTfrase"/>
</dbReference>
<dbReference type="GO" id="GO:0032259">
    <property type="term" value="P:methylation"/>
    <property type="evidence" value="ECO:0007669"/>
    <property type="project" value="UniProtKB-KW"/>
</dbReference>
<dbReference type="GO" id="GO:0008168">
    <property type="term" value="F:methyltransferase activity"/>
    <property type="evidence" value="ECO:0007669"/>
    <property type="project" value="UniProtKB-KW"/>
</dbReference>
<sequence>MGFPCDFKKVGLKSKLYERIGNSVCVNMIEAIANQVYNQIFNMEEIDLKNISPSQFLENTYKKAVELTDVEVKNLNSKQLEWVKSIVDKEESFKGVYSVLVSSLTYKSIHPEQDIRYHKVELENGYSGRSFDTKYVTPFLKSKKLFGAMKESGWLTRSLEQVHPFTLDFPGKIRNETVKNSFLNIINDVEENEFSAEIYLTNIFRLSIIEKSKKTVTLVNPVKSEASLNIEKIIEYLNKHFYYKYSTRGASILPVIAFYSVYECLVEEMGRYRNKKLDELGSHTSCDRSSKATGDIVIRDRDTNNLYEVIEIKFDIVPNVIMINDAYEKFKAEPIQRYYILSTVHAEDEDEIKINEEIIRIREEHGCQVIVNGIFPSLRYYLRLLENTDNFMNRYVENLQKNSELDFEHKIAWNRVLEEN</sequence>
<keyword evidence="2" id="KW-0808">Transferase</keyword>